<dbReference type="Gene3D" id="3.40.50.720">
    <property type="entry name" value="NAD(P)-binding Rossmann-like Domain"/>
    <property type="match status" value="2"/>
</dbReference>
<feature type="transmembrane region" description="Helical" evidence="3">
    <location>
        <begin position="137"/>
        <end position="160"/>
    </location>
</feature>
<dbReference type="InterPro" id="IPR036291">
    <property type="entry name" value="NAD(P)-bd_dom_sf"/>
</dbReference>
<dbReference type="PANTHER" id="PTHR43318">
    <property type="entry name" value="UDP-N-ACETYLGLUCOSAMINE 4,6-DEHYDRATASE"/>
    <property type="match status" value="1"/>
</dbReference>
<evidence type="ECO:0000313" key="5">
    <source>
        <dbReference type="EMBL" id="GAA2736817.1"/>
    </source>
</evidence>
<dbReference type="Pfam" id="PF02719">
    <property type="entry name" value="Polysacc_synt_2"/>
    <property type="match status" value="1"/>
</dbReference>
<dbReference type="PANTHER" id="PTHR43318:SF1">
    <property type="entry name" value="POLYSACCHARIDE BIOSYNTHESIS PROTEIN EPSC-RELATED"/>
    <property type="match status" value="1"/>
</dbReference>
<dbReference type="Proteomes" id="UP001501326">
    <property type="component" value="Unassembled WGS sequence"/>
</dbReference>
<feature type="transmembrane region" description="Helical" evidence="3">
    <location>
        <begin position="111"/>
        <end position="131"/>
    </location>
</feature>
<accession>A0ABN3UPG7</accession>
<comment type="caution">
    <text evidence="5">The sequence shown here is derived from an EMBL/GenBank/DDBJ whole genome shotgun (WGS) entry which is preliminary data.</text>
</comment>
<evidence type="ECO:0000313" key="6">
    <source>
        <dbReference type="Proteomes" id="UP001501326"/>
    </source>
</evidence>
<keyword evidence="3" id="KW-0472">Membrane</keyword>
<comment type="similarity">
    <text evidence="1">Belongs to the polysaccharide synthase family.</text>
</comment>
<organism evidence="5 6">
    <name type="scientific">Pedococcus aerophilus</name>
    <dbReference type="NCBI Taxonomy" id="436356"/>
    <lineage>
        <taxon>Bacteria</taxon>
        <taxon>Bacillati</taxon>
        <taxon>Actinomycetota</taxon>
        <taxon>Actinomycetes</taxon>
        <taxon>Micrococcales</taxon>
        <taxon>Intrasporangiaceae</taxon>
        <taxon>Pedococcus</taxon>
    </lineage>
</organism>
<sequence>MLEPAAETSAETPPEDVTSLDAQSTSDANRKGRANGLVEVRHWPIPVLMLVDVAILVVILVLLAMSRYEQKASIVNREGLGLALLLGACVYLATYSMLVARRCRWGTQDEVVGLAVVAIFLMSSMSAASILTHPAMLPLSVAVTAAPCAACGWLVLRYVAVQYHRARKRRQGRAGRRALVVGAGWGGRQAIAMMLDDAGSVLHPVGLVDDDSGKRHLGISGIRVQGRIEDLPELARRLGAEVVLLAVPSASPGLVQRVIDLTNQAGADLLVLPSLDEMLSTQGVSGPTREGIPGGVRIDLPRQAFRPVLLDDLLGRGAVEIDAEAIASYLRDKVVLVTGAGGSIGSQLCREIVQYQPARLVMTDRDDSLLHAVQLSVDGRGMLDSEDLVLGDLRTPGFISDLIGRHRPDVVFHAAAVKHLTLAERYASEAFLTNVAATSDLLATCVEQGVSRFVNISTDKAADPASVLGFSKRITERLTASFGVKAGPSARYISVRFGNVLGSRGSALTTFAAQLAAGRPLTITSAEMTRYFMTVHEASQLVLQAAVHGRSGEGLILDMGKPHNIEQLARRFAALQGFPPPTVVYTGVRPGEKMTERTLASDEPDHRPFHDLVTHVGMPLMPDDVLVDIDRVRRELGLGRFIDLHAWLKVVAYAAEPVSLSPGSVSSGRA</sequence>
<feature type="transmembrane region" description="Helical" evidence="3">
    <location>
        <begin position="80"/>
        <end position="99"/>
    </location>
</feature>
<reference evidence="5 6" key="1">
    <citation type="journal article" date="2019" name="Int. J. Syst. Evol. Microbiol.">
        <title>The Global Catalogue of Microorganisms (GCM) 10K type strain sequencing project: providing services to taxonomists for standard genome sequencing and annotation.</title>
        <authorList>
            <consortium name="The Broad Institute Genomics Platform"/>
            <consortium name="The Broad Institute Genome Sequencing Center for Infectious Disease"/>
            <person name="Wu L."/>
            <person name="Ma J."/>
        </authorList>
    </citation>
    <scope>NUCLEOTIDE SEQUENCE [LARGE SCALE GENOMIC DNA]</scope>
    <source>
        <strain evidence="5 6">JCM 16378</strain>
    </source>
</reference>
<name>A0ABN3UPG7_9MICO</name>
<dbReference type="CDD" id="cd05237">
    <property type="entry name" value="UDP_invert_4-6DH_SDR_e"/>
    <property type="match status" value="1"/>
</dbReference>
<dbReference type="SUPFAM" id="SSF51735">
    <property type="entry name" value="NAD(P)-binding Rossmann-fold domains"/>
    <property type="match status" value="2"/>
</dbReference>
<evidence type="ECO:0000256" key="2">
    <source>
        <dbReference type="SAM" id="MobiDB-lite"/>
    </source>
</evidence>
<dbReference type="EMBL" id="BAAARN010000001">
    <property type="protein sequence ID" value="GAA2736817.1"/>
    <property type="molecule type" value="Genomic_DNA"/>
</dbReference>
<feature type="transmembrane region" description="Helical" evidence="3">
    <location>
        <begin position="47"/>
        <end position="68"/>
    </location>
</feature>
<dbReference type="InterPro" id="IPR051203">
    <property type="entry name" value="Polysaccharide_Synthase-Rel"/>
</dbReference>
<dbReference type="Pfam" id="PF13727">
    <property type="entry name" value="CoA_binding_3"/>
    <property type="match status" value="1"/>
</dbReference>
<keyword evidence="3" id="KW-1133">Transmembrane helix</keyword>
<keyword evidence="6" id="KW-1185">Reference proteome</keyword>
<evidence type="ECO:0000256" key="3">
    <source>
        <dbReference type="SAM" id="Phobius"/>
    </source>
</evidence>
<evidence type="ECO:0000259" key="4">
    <source>
        <dbReference type="Pfam" id="PF02719"/>
    </source>
</evidence>
<keyword evidence="3" id="KW-0812">Transmembrane</keyword>
<gene>
    <name evidence="5" type="ORF">GCM10009867_22240</name>
</gene>
<proteinExistence type="inferred from homology"/>
<protein>
    <submittedName>
        <fullName evidence="5">Nucleoside-diphosphate sugar epimerase/dehydratase</fullName>
    </submittedName>
</protein>
<feature type="region of interest" description="Disordered" evidence="2">
    <location>
        <begin position="1"/>
        <end position="29"/>
    </location>
</feature>
<feature type="domain" description="Polysaccharide biosynthesis protein CapD-like" evidence="4">
    <location>
        <begin position="335"/>
        <end position="609"/>
    </location>
</feature>
<dbReference type="InterPro" id="IPR003869">
    <property type="entry name" value="Polysac_CapD-like"/>
</dbReference>
<evidence type="ECO:0000256" key="1">
    <source>
        <dbReference type="ARBA" id="ARBA00007430"/>
    </source>
</evidence>